<name>A0A1J8PRP3_9AGAM</name>
<dbReference type="Proteomes" id="UP000183567">
    <property type="component" value="Unassembled WGS sequence"/>
</dbReference>
<gene>
    <name evidence="1" type="ORF">AZE42_14115</name>
</gene>
<dbReference type="EMBL" id="LVVM01005474">
    <property type="protein sequence ID" value="OJA10451.1"/>
    <property type="molecule type" value="Genomic_DNA"/>
</dbReference>
<protein>
    <submittedName>
        <fullName evidence="1">Uncharacterized protein</fullName>
    </submittedName>
</protein>
<comment type="caution">
    <text evidence="1">The sequence shown here is derived from an EMBL/GenBank/DDBJ whole genome shotgun (WGS) entry which is preliminary data.</text>
</comment>
<reference evidence="1 2" key="1">
    <citation type="submission" date="2016-03" db="EMBL/GenBank/DDBJ databases">
        <title>Comparative genomics of the ectomycorrhizal sister species Rhizopogon vinicolor and Rhizopogon vesiculosus (Basidiomycota: Boletales) reveals a divergence of the mating type B locus.</title>
        <authorList>
            <person name="Mujic A.B."/>
            <person name="Kuo A."/>
            <person name="Tritt A."/>
            <person name="Lipzen A."/>
            <person name="Chen C."/>
            <person name="Johnson J."/>
            <person name="Sharma A."/>
            <person name="Barry K."/>
            <person name="Grigoriev I.V."/>
            <person name="Spatafora J.W."/>
        </authorList>
    </citation>
    <scope>NUCLEOTIDE SEQUENCE [LARGE SCALE GENOMIC DNA]</scope>
    <source>
        <strain evidence="1 2">AM-OR11-056</strain>
    </source>
</reference>
<sequence length="14" mass="1550">MSADDFLKSPVLVK</sequence>
<organism evidence="1 2">
    <name type="scientific">Rhizopogon vesiculosus</name>
    <dbReference type="NCBI Taxonomy" id="180088"/>
    <lineage>
        <taxon>Eukaryota</taxon>
        <taxon>Fungi</taxon>
        <taxon>Dikarya</taxon>
        <taxon>Basidiomycota</taxon>
        <taxon>Agaricomycotina</taxon>
        <taxon>Agaricomycetes</taxon>
        <taxon>Agaricomycetidae</taxon>
        <taxon>Boletales</taxon>
        <taxon>Suillineae</taxon>
        <taxon>Rhizopogonaceae</taxon>
        <taxon>Rhizopogon</taxon>
    </lineage>
</organism>
<proteinExistence type="predicted"/>
<feature type="non-terminal residue" evidence="1">
    <location>
        <position position="14"/>
    </location>
</feature>
<keyword evidence="2" id="KW-1185">Reference proteome</keyword>
<evidence type="ECO:0000313" key="1">
    <source>
        <dbReference type="EMBL" id="OJA10451.1"/>
    </source>
</evidence>
<evidence type="ECO:0000313" key="2">
    <source>
        <dbReference type="Proteomes" id="UP000183567"/>
    </source>
</evidence>
<accession>A0A1J8PRP3</accession>